<feature type="domain" description="Peptidase M10 metallopeptidase" evidence="5">
    <location>
        <begin position="364"/>
        <end position="493"/>
    </location>
</feature>
<dbReference type="GO" id="GO:0004222">
    <property type="term" value="F:metalloendopeptidase activity"/>
    <property type="evidence" value="ECO:0007669"/>
    <property type="project" value="InterPro"/>
</dbReference>
<dbReference type="EMBL" id="RJJE01000002">
    <property type="protein sequence ID" value="RNI32406.1"/>
    <property type="molecule type" value="Genomic_DNA"/>
</dbReference>
<dbReference type="CDD" id="cd00102">
    <property type="entry name" value="IPT"/>
    <property type="match status" value="1"/>
</dbReference>
<dbReference type="Pfam" id="PF01833">
    <property type="entry name" value="TIG"/>
    <property type="match status" value="1"/>
</dbReference>
<dbReference type="GO" id="GO:0031012">
    <property type="term" value="C:extracellular matrix"/>
    <property type="evidence" value="ECO:0007669"/>
    <property type="project" value="InterPro"/>
</dbReference>
<dbReference type="InterPro" id="IPR001818">
    <property type="entry name" value="Pept_M10_metallopeptidase"/>
</dbReference>
<keyword evidence="8" id="KW-1185">Reference proteome</keyword>
<dbReference type="InterPro" id="IPR002909">
    <property type="entry name" value="IPT_dom"/>
</dbReference>
<feature type="domain" description="IPT/TIG" evidence="6">
    <location>
        <begin position="214"/>
        <end position="311"/>
    </location>
</feature>
<dbReference type="Gene3D" id="3.40.390.10">
    <property type="entry name" value="Collagenase (Catalytic Domain)"/>
    <property type="match status" value="1"/>
</dbReference>
<comment type="caution">
    <text evidence="7">The sequence shown here is derived from an EMBL/GenBank/DDBJ whole genome shotgun (WGS) entry which is preliminary data.</text>
</comment>
<dbReference type="InterPro" id="IPR013783">
    <property type="entry name" value="Ig-like_fold"/>
</dbReference>
<keyword evidence="1" id="KW-0645">Protease</keyword>
<evidence type="ECO:0000256" key="2">
    <source>
        <dbReference type="ARBA" id="ARBA00022723"/>
    </source>
</evidence>
<dbReference type="InterPro" id="IPR024079">
    <property type="entry name" value="MetalloPept_cat_dom_sf"/>
</dbReference>
<reference evidence="7 8" key="1">
    <citation type="submission" date="2018-11" db="EMBL/GenBank/DDBJ databases">
        <title>Rufibacter latericius sp. nov., isolated from water in Baiyang Lake.</title>
        <authorList>
            <person name="Yang Y."/>
        </authorList>
    </citation>
    <scope>NUCLEOTIDE SEQUENCE [LARGE SCALE GENOMIC DNA]</scope>
    <source>
        <strain evidence="7 8">MCC P1</strain>
    </source>
</reference>
<dbReference type="Gene3D" id="2.60.40.10">
    <property type="entry name" value="Immunoglobulins"/>
    <property type="match status" value="2"/>
</dbReference>
<dbReference type="SUPFAM" id="SSF55486">
    <property type="entry name" value="Metalloproteases ('zincins'), catalytic domain"/>
    <property type="match status" value="1"/>
</dbReference>
<dbReference type="Pfam" id="PF00413">
    <property type="entry name" value="Peptidase_M10"/>
    <property type="match status" value="1"/>
</dbReference>
<keyword evidence="2" id="KW-0479">Metal-binding</keyword>
<evidence type="ECO:0000256" key="3">
    <source>
        <dbReference type="ARBA" id="ARBA00022801"/>
    </source>
</evidence>
<dbReference type="AlphaFoldDB" id="A0A3M9N3U5"/>
<protein>
    <submittedName>
        <fullName evidence="7">Uncharacterized protein</fullName>
    </submittedName>
</protein>
<evidence type="ECO:0000259" key="5">
    <source>
        <dbReference type="Pfam" id="PF00413"/>
    </source>
</evidence>
<accession>A0A3M9N3U5</accession>
<keyword evidence="3" id="KW-0378">Hydrolase</keyword>
<evidence type="ECO:0000313" key="7">
    <source>
        <dbReference type="EMBL" id="RNI32406.1"/>
    </source>
</evidence>
<evidence type="ECO:0000313" key="8">
    <source>
        <dbReference type="Proteomes" id="UP000271010"/>
    </source>
</evidence>
<keyword evidence="4" id="KW-0862">Zinc</keyword>
<dbReference type="SUPFAM" id="SSF81296">
    <property type="entry name" value="E set domains"/>
    <property type="match status" value="1"/>
</dbReference>
<evidence type="ECO:0000259" key="6">
    <source>
        <dbReference type="Pfam" id="PF01833"/>
    </source>
</evidence>
<dbReference type="InterPro" id="IPR014756">
    <property type="entry name" value="Ig_E-set"/>
</dbReference>
<evidence type="ECO:0000256" key="1">
    <source>
        <dbReference type="ARBA" id="ARBA00022670"/>
    </source>
</evidence>
<dbReference type="RefSeq" id="WP_123131706.1">
    <property type="nucleotide sequence ID" value="NZ_RJJE01000002.1"/>
</dbReference>
<organism evidence="7 8">
    <name type="scientific">Rufibacter immobilis</name>
    <dbReference type="NCBI Taxonomy" id="1348778"/>
    <lineage>
        <taxon>Bacteria</taxon>
        <taxon>Pseudomonadati</taxon>
        <taxon>Bacteroidota</taxon>
        <taxon>Cytophagia</taxon>
        <taxon>Cytophagales</taxon>
        <taxon>Hymenobacteraceae</taxon>
        <taxon>Rufibacter</taxon>
    </lineage>
</organism>
<proteinExistence type="predicted"/>
<gene>
    <name evidence="7" type="ORF">EFA69_03530</name>
</gene>
<sequence>MKHRFTRLFSYFLKNRLAVLLLAFNLIGWLSATSAQGQEVCLLLPLSLEERVQAAEVVVEGKVVSQRSFWDDKHENIYTAHQVEVYKVFKGTPGTSTVEVITEGGRVDLDLHVYSATLQLKPQQQGIFFLNPSKGKSTEKRYTVFGSMQGFIKYQLSEGTAQDPFARYSSIPLQVYGSITRLSGRAARTVKANVELEKALQPKESTMNQRRLTPAISSFSPASLRAGTGEVLTIRGNNFGNTRGNGFVEFRNADDGGATFIKPLPTDYVSWTNTEIRVKVPTAGEDNGTAGSGVIRVTNNDPNTATSETQLSIVFAHSNVQYENADRNITLQSYPVRMISKNAEGGYNFRFGASFEANKPALHAFKRAMNEWSCATFVNWNTIPNAPVATTADDNINSVRFVNNGDLPERVLGRTISRYAGCISTTNNTLDWAVDEIDMEYASNFNWQFGPGTPSNQQFDFQSVVVHELGHAHQLSHLILPRAVMHYAVARGQVSRELNASNDIAGGNYVMELSQRPTICDYNLMESRPANACAIPVILIELEATLTANNQVQLQWTTEAEDGFTQFAVERSPDGITYTEIGRVAANGTTTSPSAYEFTDPAPLGSLNYYRLRVLKDNGQTEFSNVVQVTGPQFVRQLAPNPGGSQTSLYFDSPVADRLQLTVYDLSGRLHASLTVDVVPASNRYELTLPVAGQGLFLIRWQSGRESGTFRYIKVDKL</sequence>
<dbReference type="Proteomes" id="UP000271010">
    <property type="component" value="Unassembled WGS sequence"/>
</dbReference>
<name>A0A3M9N3U5_9BACT</name>
<dbReference type="OrthoDB" id="7574679at2"/>
<dbReference type="GO" id="GO:0006508">
    <property type="term" value="P:proteolysis"/>
    <property type="evidence" value="ECO:0007669"/>
    <property type="project" value="UniProtKB-KW"/>
</dbReference>
<evidence type="ECO:0000256" key="4">
    <source>
        <dbReference type="ARBA" id="ARBA00022833"/>
    </source>
</evidence>
<dbReference type="GO" id="GO:0008270">
    <property type="term" value="F:zinc ion binding"/>
    <property type="evidence" value="ECO:0007669"/>
    <property type="project" value="InterPro"/>
</dbReference>